<protein>
    <recommendedName>
        <fullName evidence="3">DNA primase</fullName>
    </recommendedName>
</protein>
<dbReference type="Gene3D" id="3.90.920.10">
    <property type="entry name" value="DNA primase, PRIM domain"/>
    <property type="match status" value="1"/>
</dbReference>
<keyword evidence="2" id="KW-1185">Reference proteome</keyword>
<dbReference type="Proteomes" id="UP000273828">
    <property type="component" value="Unassembled WGS sequence"/>
</dbReference>
<dbReference type="EMBL" id="REFY01000001">
    <property type="protein sequence ID" value="RQG93309.1"/>
    <property type="molecule type" value="Genomic_DNA"/>
</dbReference>
<evidence type="ECO:0008006" key="3">
    <source>
        <dbReference type="Google" id="ProtNLM"/>
    </source>
</evidence>
<sequence>MYGLTRDQYNRQHADWRKTGYQVNGDYNSIATKLQDECEAEDQVLYPIHIESDELQRVGPKVLTDWFREFVEDHLEVPFRSCTQYFSGSRSIHIHVPRFVSGERQRERLKQQAEKFCEDTGAKLDCCIYGRKRLFRLPGVEHEKTGVPKVEFDGEWDDSQMCKLYQKATPDVPESYEAVLRHVFVKDSLTIGTVSQAAYTPQDLFQVLDSDKTILEFGCDKKSIETPLIELQEPPNEASTSEMKQWLMCNAKEFSPYALADGNFRSVAALKIKGTPFARKEVTAGNSSRPVHALIPAYFYGAQGCAGEKFTKADEHAPLQLSKGKGKDYDKWTSSKFVPGDNIVIIGGKSRSSKIHSVKSYQAIAVGNILTGENGSRDKALEYLENEGFDIGSAGRTEPRSLTRELAKSRGYSESGPRSMELTKAQKFKQQAERDGIQSLSPEERFQVACRLLLRGWQPAWDWFKEQFGSEFKPDVTRTYFTSIVNRWPEYDHVQIPTI</sequence>
<dbReference type="AlphaFoldDB" id="A0A3N6P5D1"/>
<accession>A0A3N6P5D1</accession>
<dbReference type="OrthoDB" id="346429at2157"/>
<organism evidence="1 2">
    <name type="scientific">Natrarchaeobius halalkaliphilus</name>
    <dbReference type="NCBI Taxonomy" id="1679091"/>
    <lineage>
        <taxon>Archaea</taxon>
        <taxon>Methanobacteriati</taxon>
        <taxon>Methanobacteriota</taxon>
        <taxon>Stenosarchaea group</taxon>
        <taxon>Halobacteria</taxon>
        <taxon>Halobacteriales</taxon>
        <taxon>Natrialbaceae</taxon>
        <taxon>Natrarchaeobius</taxon>
    </lineage>
</organism>
<comment type="caution">
    <text evidence="1">The sequence shown here is derived from an EMBL/GenBank/DDBJ whole genome shotgun (WGS) entry which is preliminary data.</text>
</comment>
<evidence type="ECO:0000313" key="2">
    <source>
        <dbReference type="Proteomes" id="UP000273828"/>
    </source>
</evidence>
<dbReference type="SUPFAM" id="SSF56747">
    <property type="entry name" value="Prim-pol domain"/>
    <property type="match status" value="1"/>
</dbReference>
<gene>
    <name evidence="1" type="ORF">EA462_02430</name>
</gene>
<evidence type="ECO:0000313" key="1">
    <source>
        <dbReference type="EMBL" id="RQG93309.1"/>
    </source>
</evidence>
<reference evidence="1 2" key="1">
    <citation type="submission" date="2018-10" db="EMBL/GenBank/DDBJ databases">
        <title>Natrarchaeobius chitinivorans gen. nov., sp. nov., and Natrarchaeobius haloalkaliphilus sp. nov., alkaliphilic, chitin-utilizing haloarchaea from hypersaline alkaline lakes.</title>
        <authorList>
            <person name="Sorokin D.Y."/>
            <person name="Elcheninov A.G."/>
            <person name="Kostrikina N.A."/>
            <person name="Bale N.J."/>
            <person name="Sinninghe Damste J.S."/>
            <person name="Khijniak T.V."/>
            <person name="Kublanov I.V."/>
            <person name="Toshchakov S.V."/>
        </authorList>
    </citation>
    <scope>NUCLEOTIDE SEQUENCE [LARGE SCALE GENOMIC DNA]</scope>
    <source>
        <strain evidence="1 2">AArcht-Sl</strain>
    </source>
</reference>
<proteinExistence type="predicted"/>
<name>A0A3N6P5D1_9EURY</name>